<dbReference type="InterPro" id="IPR000210">
    <property type="entry name" value="BTB/POZ_dom"/>
</dbReference>
<keyword evidence="3" id="KW-1185">Reference proteome</keyword>
<name>A0A8A3PBI0_9HELO</name>
<feature type="domain" description="BTB" evidence="1">
    <location>
        <begin position="1"/>
        <end position="56"/>
    </location>
</feature>
<evidence type="ECO:0000313" key="3">
    <source>
        <dbReference type="Proteomes" id="UP000672032"/>
    </source>
</evidence>
<dbReference type="Gene3D" id="3.30.710.10">
    <property type="entry name" value="Potassium Channel Kv1.1, Chain A"/>
    <property type="match status" value="1"/>
</dbReference>
<proteinExistence type="predicted"/>
<sequence length="128" mass="15449">MRVFHVHKKKLCDKVPHFKVLLEQSQDSIVRFPEFAPATFDVLIEWIYTNHIRDIKTIEIGLAQRERSPWDPICLYMLAEHMHLPELLDRIIEIGRRLDEYYFNYPHKIVEEVYDGSFEDSKLRKYVS</sequence>
<evidence type="ECO:0000313" key="2">
    <source>
        <dbReference type="EMBL" id="QSZ32470.1"/>
    </source>
</evidence>
<gene>
    <name evidence="2" type="ORF">DSL72_002044</name>
</gene>
<reference evidence="2" key="1">
    <citation type="submission" date="2020-10" db="EMBL/GenBank/DDBJ databases">
        <title>Genome Sequence of Monilinia vaccinii-corymbosi Sheds Light on Mummy Berry Disease Infection of Blueberry and Mating Type.</title>
        <authorList>
            <person name="Yow A.G."/>
            <person name="Zhang Y."/>
            <person name="Bansal K."/>
            <person name="Eacker S.M."/>
            <person name="Sullivan S."/>
            <person name="Liachko I."/>
            <person name="Cubeta M.A."/>
            <person name="Rollins J.A."/>
            <person name="Ashrafi H."/>
        </authorList>
    </citation>
    <scope>NUCLEOTIDE SEQUENCE</scope>
    <source>
        <strain evidence="2">RL-1</strain>
    </source>
</reference>
<dbReference type="EMBL" id="CP063407">
    <property type="protein sequence ID" value="QSZ32470.1"/>
    <property type="molecule type" value="Genomic_DNA"/>
</dbReference>
<dbReference type="Pfam" id="PF00651">
    <property type="entry name" value="BTB"/>
    <property type="match status" value="1"/>
</dbReference>
<dbReference type="SUPFAM" id="SSF54695">
    <property type="entry name" value="POZ domain"/>
    <property type="match status" value="1"/>
</dbReference>
<organism evidence="2 3">
    <name type="scientific">Monilinia vaccinii-corymbosi</name>
    <dbReference type="NCBI Taxonomy" id="61207"/>
    <lineage>
        <taxon>Eukaryota</taxon>
        <taxon>Fungi</taxon>
        <taxon>Dikarya</taxon>
        <taxon>Ascomycota</taxon>
        <taxon>Pezizomycotina</taxon>
        <taxon>Leotiomycetes</taxon>
        <taxon>Helotiales</taxon>
        <taxon>Sclerotiniaceae</taxon>
        <taxon>Monilinia</taxon>
    </lineage>
</organism>
<dbReference type="Proteomes" id="UP000672032">
    <property type="component" value="Chromosome 3"/>
</dbReference>
<accession>A0A8A3PBI0</accession>
<dbReference type="OrthoDB" id="194443at2759"/>
<evidence type="ECO:0000259" key="1">
    <source>
        <dbReference type="PROSITE" id="PS50097"/>
    </source>
</evidence>
<dbReference type="PROSITE" id="PS50097">
    <property type="entry name" value="BTB"/>
    <property type="match status" value="1"/>
</dbReference>
<dbReference type="AlphaFoldDB" id="A0A8A3PBI0"/>
<protein>
    <recommendedName>
        <fullName evidence="1">BTB domain-containing protein</fullName>
    </recommendedName>
</protein>
<dbReference type="CDD" id="cd18186">
    <property type="entry name" value="BTB_POZ_ZBTB_KLHL-like"/>
    <property type="match status" value="1"/>
</dbReference>
<dbReference type="InterPro" id="IPR011333">
    <property type="entry name" value="SKP1/BTB/POZ_sf"/>
</dbReference>